<dbReference type="SUPFAM" id="SSF53474">
    <property type="entry name" value="alpha/beta-Hydrolases"/>
    <property type="match status" value="1"/>
</dbReference>
<dbReference type="Proteomes" id="UP000509421">
    <property type="component" value="Chromosome"/>
</dbReference>
<dbReference type="EMBL" id="CP056117">
    <property type="protein sequence ID" value="QKZ98097.1"/>
    <property type="molecule type" value="Genomic_DNA"/>
</dbReference>
<proteinExistence type="predicted"/>
<dbReference type="PANTHER" id="PTHR43798">
    <property type="entry name" value="MONOACYLGLYCEROL LIPASE"/>
    <property type="match status" value="1"/>
</dbReference>
<keyword evidence="2" id="KW-0378">Hydrolase</keyword>
<dbReference type="PRINTS" id="PR00111">
    <property type="entry name" value="ABHYDROLASE"/>
</dbReference>
<dbReference type="PANTHER" id="PTHR43798:SF29">
    <property type="entry name" value="AB HYDROLASE-1 DOMAIN-CONTAINING PROTEIN"/>
    <property type="match status" value="1"/>
</dbReference>
<evidence type="ECO:0000313" key="3">
    <source>
        <dbReference type="Proteomes" id="UP000509421"/>
    </source>
</evidence>
<dbReference type="AlphaFoldDB" id="A0A7H8UH82"/>
<dbReference type="Gene3D" id="3.40.50.1820">
    <property type="entry name" value="alpha/beta hydrolase"/>
    <property type="match status" value="1"/>
</dbReference>
<dbReference type="RefSeq" id="WP_176609691.1">
    <property type="nucleotide sequence ID" value="NZ_CP056117.1"/>
</dbReference>
<evidence type="ECO:0000313" key="2">
    <source>
        <dbReference type="EMBL" id="QKZ98097.1"/>
    </source>
</evidence>
<reference evidence="2 3" key="1">
    <citation type="submission" date="2020-06" db="EMBL/GenBank/DDBJ databases">
        <title>Long-read sequencing of DSM26481-BlokeschLab.</title>
        <authorList>
            <person name="Blokesch M."/>
        </authorList>
    </citation>
    <scope>NUCLEOTIDE SEQUENCE [LARGE SCALE GENOMIC DNA]</scope>
    <source>
        <strain evidence="2 3">DSM 26481</strain>
    </source>
</reference>
<name>A0A7H8UH82_ENTCL</name>
<evidence type="ECO:0000259" key="1">
    <source>
        <dbReference type="Pfam" id="PF12697"/>
    </source>
</evidence>
<feature type="domain" description="AB hydrolase-1" evidence="1">
    <location>
        <begin position="14"/>
        <end position="230"/>
    </location>
</feature>
<protein>
    <submittedName>
        <fullName evidence="2">Alpha/beta hydrolase</fullName>
    </submittedName>
</protein>
<dbReference type="InterPro" id="IPR050266">
    <property type="entry name" value="AB_hydrolase_sf"/>
</dbReference>
<gene>
    <name evidence="2" type="ORF">HWQ14_10560</name>
</gene>
<dbReference type="InterPro" id="IPR000073">
    <property type="entry name" value="AB_hydrolase_1"/>
</dbReference>
<dbReference type="GO" id="GO:0016787">
    <property type="term" value="F:hydrolase activity"/>
    <property type="evidence" value="ECO:0007669"/>
    <property type="project" value="UniProtKB-KW"/>
</dbReference>
<dbReference type="Pfam" id="PF12697">
    <property type="entry name" value="Abhydrolase_6"/>
    <property type="match status" value="1"/>
</dbReference>
<dbReference type="InterPro" id="IPR029058">
    <property type="entry name" value="AB_hydrolase_fold"/>
</dbReference>
<organism evidence="2 3">
    <name type="scientific">Enterobacter cloacae</name>
    <dbReference type="NCBI Taxonomy" id="550"/>
    <lineage>
        <taxon>Bacteria</taxon>
        <taxon>Pseudomonadati</taxon>
        <taxon>Pseudomonadota</taxon>
        <taxon>Gammaproteobacteria</taxon>
        <taxon>Enterobacterales</taxon>
        <taxon>Enterobacteriaceae</taxon>
        <taxon>Enterobacter</taxon>
        <taxon>Enterobacter cloacae complex</taxon>
    </lineage>
</organism>
<accession>A0A7H8UH82</accession>
<sequence length="247" mass="26795">MALPLLDNTDLPLVLLGGTLCNARLWQPVIERLNVPAVLSVTLTGAESARQASRRLLTVLPPRFLLAGFSLGAIVALQIAADAPERLKGLALMSANPLADPPENAARRREAVRAARSQGVAEWLASSLWRSYVAPSRLHDRALREVICRMAEECGITTFAQQTEIAIHRQDNRAAFNALSCPTLLINGAQDAICTPQHHQLLAAGNADATWYTVETGGHFIPLETPDEVAPPLRQWITECIQCATTD</sequence>